<sequence>MIYDLDDNDKFYVEYTSCERPIGNVRQEMERACTKLASEGKILISLTSGLDSQVLLHTFHTLGLPYQCAFMYHPGYNDYEYNNIKILEKKYGFKCIIVEIDPFAIREEIESLAIETGIPAEHHMMKKFLAQLPEDTDFLQGIESFDFIFKQGKAYCMESWTAIEVASQRALKQVKRSGKIVCIDRRAPFNEFALAYLSDPVVTGYINGLEYIKGNGLVDKDTGNPPPLIFSWEYYVKPIIYGMYWGKELEIFPKYVSCEQVDFIMNPSDTRMRHNYKNKCVFIERDALIAHLSDWGSNKTKRYTQI</sequence>
<dbReference type="EMBL" id="LR797824">
    <property type="protein sequence ID" value="CAB4241591.1"/>
    <property type="molecule type" value="Genomic_DNA"/>
</dbReference>
<dbReference type="SUPFAM" id="SSF52402">
    <property type="entry name" value="Adenine nucleotide alpha hydrolases-like"/>
    <property type="match status" value="1"/>
</dbReference>
<protein>
    <submittedName>
        <fullName evidence="1">Uncharacterized protein</fullName>
    </submittedName>
</protein>
<gene>
    <name evidence="1" type="ORF">UFOVP71_129</name>
</gene>
<proteinExistence type="predicted"/>
<organism evidence="1">
    <name type="scientific">uncultured Caudovirales phage</name>
    <dbReference type="NCBI Taxonomy" id="2100421"/>
    <lineage>
        <taxon>Viruses</taxon>
        <taxon>Duplodnaviria</taxon>
        <taxon>Heunggongvirae</taxon>
        <taxon>Uroviricota</taxon>
        <taxon>Caudoviricetes</taxon>
        <taxon>Peduoviridae</taxon>
        <taxon>Maltschvirus</taxon>
        <taxon>Maltschvirus maltsch</taxon>
    </lineage>
</organism>
<evidence type="ECO:0000313" key="1">
    <source>
        <dbReference type="EMBL" id="CAB4241591.1"/>
    </source>
</evidence>
<dbReference type="Gene3D" id="3.40.50.620">
    <property type="entry name" value="HUPs"/>
    <property type="match status" value="1"/>
</dbReference>
<dbReference type="InterPro" id="IPR014729">
    <property type="entry name" value="Rossmann-like_a/b/a_fold"/>
</dbReference>
<name>A0A6J5TAF7_9CAUD</name>
<accession>A0A6J5TAF7</accession>
<reference evidence="1" key="1">
    <citation type="submission" date="2020-05" db="EMBL/GenBank/DDBJ databases">
        <authorList>
            <person name="Chiriac C."/>
            <person name="Salcher M."/>
            <person name="Ghai R."/>
            <person name="Kavagutti S V."/>
        </authorList>
    </citation>
    <scope>NUCLEOTIDE SEQUENCE</scope>
</reference>